<organism evidence="1">
    <name type="scientific">marine sediment metagenome</name>
    <dbReference type="NCBI Taxonomy" id="412755"/>
    <lineage>
        <taxon>unclassified sequences</taxon>
        <taxon>metagenomes</taxon>
        <taxon>ecological metagenomes</taxon>
    </lineage>
</organism>
<dbReference type="AlphaFoldDB" id="A0A0F9FST4"/>
<comment type="caution">
    <text evidence="1">The sequence shown here is derived from an EMBL/GenBank/DDBJ whole genome shotgun (WGS) entry which is preliminary data.</text>
</comment>
<evidence type="ECO:0000313" key="1">
    <source>
        <dbReference type="EMBL" id="KKL54172.1"/>
    </source>
</evidence>
<sequence>MSPIQEKDTTGIERSTWCRYCDRETLEKKCPRCNEEAVCYLCGSCGTEDCGYVMEREEMEALS</sequence>
<reference evidence="1" key="1">
    <citation type="journal article" date="2015" name="Nature">
        <title>Complex archaea that bridge the gap between prokaryotes and eukaryotes.</title>
        <authorList>
            <person name="Spang A."/>
            <person name="Saw J.H."/>
            <person name="Jorgensen S.L."/>
            <person name="Zaremba-Niedzwiedzka K."/>
            <person name="Martijn J."/>
            <person name="Lind A.E."/>
            <person name="van Eijk R."/>
            <person name="Schleper C."/>
            <person name="Guy L."/>
            <person name="Ettema T.J."/>
        </authorList>
    </citation>
    <scope>NUCLEOTIDE SEQUENCE</scope>
</reference>
<gene>
    <name evidence="1" type="ORF">LCGC14_2268070</name>
</gene>
<name>A0A0F9FST4_9ZZZZ</name>
<protein>
    <submittedName>
        <fullName evidence="1">Uncharacterized protein</fullName>
    </submittedName>
</protein>
<accession>A0A0F9FST4</accession>
<dbReference type="EMBL" id="LAZR01031292">
    <property type="protein sequence ID" value="KKL54172.1"/>
    <property type="molecule type" value="Genomic_DNA"/>
</dbReference>
<proteinExistence type="predicted"/>